<dbReference type="EMBL" id="JAAFYZ010000043">
    <property type="protein sequence ID" value="MBS2548181.1"/>
    <property type="molecule type" value="Genomic_DNA"/>
</dbReference>
<reference evidence="4 5" key="1">
    <citation type="submission" date="2020-02" db="EMBL/GenBank/DDBJ databases">
        <title>Acidophilic actinobacteria isolated from forest soil.</title>
        <authorList>
            <person name="Golinska P."/>
        </authorList>
    </citation>
    <scope>NUCLEOTIDE SEQUENCE [LARGE SCALE GENOMIC DNA]</scope>
    <source>
        <strain evidence="4 5">NL8</strain>
    </source>
</reference>
<accession>A0ABS5KQ78</accession>
<dbReference type="Gene3D" id="1.10.10.1320">
    <property type="entry name" value="Anti-sigma factor, zinc-finger domain"/>
    <property type="match status" value="1"/>
</dbReference>
<comment type="caution">
    <text evidence="4">The sequence shown here is derived from an EMBL/GenBank/DDBJ whole genome shotgun (WGS) entry which is preliminary data.</text>
</comment>
<gene>
    <name evidence="4" type="ORF">KGQ19_15035</name>
</gene>
<name>A0ABS5KQ78_9ACTN</name>
<evidence type="ECO:0000256" key="2">
    <source>
        <dbReference type="ARBA" id="ARBA00023163"/>
    </source>
</evidence>
<dbReference type="InterPro" id="IPR041916">
    <property type="entry name" value="Anti_sigma_zinc_sf"/>
</dbReference>
<proteinExistence type="predicted"/>
<feature type="domain" description="Putative zinc-finger" evidence="3">
    <location>
        <begin position="8"/>
        <end position="39"/>
    </location>
</feature>
<keyword evidence="2" id="KW-0804">Transcription</keyword>
<dbReference type="Proteomes" id="UP000730482">
    <property type="component" value="Unassembled WGS sequence"/>
</dbReference>
<evidence type="ECO:0000313" key="5">
    <source>
        <dbReference type="Proteomes" id="UP000730482"/>
    </source>
</evidence>
<evidence type="ECO:0000256" key="1">
    <source>
        <dbReference type="ARBA" id="ARBA00023015"/>
    </source>
</evidence>
<dbReference type="RefSeq" id="WP_212009756.1">
    <property type="nucleotide sequence ID" value="NZ_JAAFYZ010000043.1"/>
</dbReference>
<organism evidence="4 5">
    <name type="scientific">Catenulispora pinistramenti</name>
    <dbReference type="NCBI Taxonomy" id="2705254"/>
    <lineage>
        <taxon>Bacteria</taxon>
        <taxon>Bacillati</taxon>
        <taxon>Actinomycetota</taxon>
        <taxon>Actinomycetes</taxon>
        <taxon>Catenulisporales</taxon>
        <taxon>Catenulisporaceae</taxon>
        <taxon>Catenulispora</taxon>
    </lineage>
</organism>
<sequence>MGSGHSHVGEQIDSYLTGALTADDERAFERHLLGCEDCRVEADEASAVAVALARVPPEAVEGISLTASPVPAGQQQLTVSASSDGVGTRVRAVAVGMRAGVAFDLLAIGADGREYVAAHGVAADDPQTIAGTVPLPPDQVRLYAVVQGRWDVLLIAAGS</sequence>
<protein>
    <submittedName>
        <fullName evidence="4">Zf-HC2 domain-containing protein</fullName>
    </submittedName>
</protein>
<evidence type="ECO:0000259" key="3">
    <source>
        <dbReference type="Pfam" id="PF13490"/>
    </source>
</evidence>
<keyword evidence="5" id="KW-1185">Reference proteome</keyword>
<keyword evidence="1" id="KW-0805">Transcription regulation</keyword>
<evidence type="ECO:0000313" key="4">
    <source>
        <dbReference type="EMBL" id="MBS2548181.1"/>
    </source>
</evidence>
<dbReference type="InterPro" id="IPR027383">
    <property type="entry name" value="Znf_put"/>
</dbReference>
<dbReference type="Pfam" id="PF13490">
    <property type="entry name" value="zf-HC2"/>
    <property type="match status" value="1"/>
</dbReference>